<dbReference type="EMBL" id="CM009306">
    <property type="protein sequence ID" value="PNS96055.1"/>
    <property type="molecule type" value="Genomic_DNA"/>
</dbReference>
<gene>
    <name evidence="1" type="ORF">POPTR_017G092900</name>
</gene>
<dbReference type="AlphaFoldDB" id="A0A2K1X5I5"/>
<dbReference type="InParanoid" id="A0A2K1X5I5"/>
<evidence type="ECO:0000313" key="1">
    <source>
        <dbReference type="EMBL" id="PNS96055.1"/>
    </source>
</evidence>
<name>A0A2K1X5I5_POPTR</name>
<dbReference type="Proteomes" id="UP000006729">
    <property type="component" value="Chromosome 17"/>
</dbReference>
<keyword evidence="2" id="KW-1185">Reference proteome</keyword>
<reference evidence="1 2" key="1">
    <citation type="journal article" date="2006" name="Science">
        <title>The genome of black cottonwood, Populus trichocarpa (Torr. &amp; Gray).</title>
        <authorList>
            <person name="Tuskan G.A."/>
            <person name="Difazio S."/>
            <person name="Jansson S."/>
            <person name="Bohlmann J."/>
            <person name="Grigoriev I."/>
            <person name="Hellsten U."/>
            <person name="Putnam N."/>
            <person name="Ralph S."/>
            <person name="Rombauts S."/>
            <person name="Salamov A."/>
            <person name="Schein J."/>
            <person name="Sterck L."/>
            <person name="Aerts A."/>
            <person name="Bhalerao R.R."/>
            <person name="Bhalerao R.P."/>
            <person name="Blaudez D."/>
            <person name="Boerjan W."/>
            <person name="Brun A."/>
            <person name="Brunner A."/>
            <person name="Busov V."/>
            <person name="Campbell M."/>
            <person name="Carlson J."/>
            <person name="Chalot M."/>
            <person name="Chapman J."/>
            <person name="Chen G.L."/>
            <person name="Cooper D."/>
            <person name="Coutinho P.M."/>
            <person name="Couturier J."/>
            <person name="Covert S."/>
            <person name="Cronk Q."/>
            <person name="Cunningham R."/>
            <person name="Davis J."/>
            <person name="Degroeve S."/>
            <person name="Dejardin A."/>
            <person name="Depamphilis C."/>
            <person name="Detter J."/>
            <person name="Dirks B."/>
            <person name="Dubchak I."/>
            <person name="Duplessis S."/>
            <person name="Ehlting J."/>
            <person name="Ellis B."/>
            <person name="Gendler K."/>
            <person name="Goodstein D."/>
            <person name="Gribskov M."/>
            <person name="Grimwood J."/>
            <person name="Groover A."/>
            <person name="Gunter L."/>
            <person name="Hamberger B."/>
            <person name="Heinze B."/>
            <person name="Helariutta Y."/>
            <person name="Henrissat B."/>
            <person name="Holligan D."/>
            <person name="Holt R."/>
            <person name="Huang W."/>
            <person name="Islam-Faridi N."/>
            <person name="Jones S."/>
            <person name="Jones-Rhoades M."/>
            <person name="Jorgensen R."/>
            <person name="Joshi C."/>
            <person name="Kangasjarvi J."/>
            <person name="Karlsson J."/>
            <person name="Kelleher C."/>
            <person name="Kirkpatrick R."/>
            <person name="Kirst M."/>
            <person name="Kohler A."/>
            <person name="Kalluri U."/>
            <person name="Larimer F."/>
            <person name="Leebens-Mack J."/>
            <person name="Leple J.C."/>
            <person name="Locascio P."/>
            <person name="Lou Y."/>
            <person name="Lucas S."/>
            <person name="Martin F."/>
            <person name="Montanini B."/>
            <person name="Napoli C."/>
            <person name="Nelson D.R."/>
            <person name="Nelson C."/>
            <person name="Nieminen K."/>
            <person name="Nilsson O."/>
            <person name="Pereda V."/>
            <person name="Peter G."/>
            <person name="Philippe R."/>
            <person name="Pilate G."/>
            <person name="Poliakov A."/>
            <person name="Razumovskaya J."/>
            <person name="Richardson P."/>
            <person name="Rinaldi C."/>
            <person name="Ritland K."/>
            <person name="Rouze P."/>
            <person name="Ryaboy D."/>
            <person name="Schmutz J."/>
            <person name="Schrader J."/>
            <person name="Segerman B."/>
            <person name="Shin H."/>
            <person name="Siddiqui A."/>
            <person name="Sterky F."/>
            <person name="Terry A."/>
            <person name="Tsai C.J."/>
            <person name="Uberbacher E."/>
            <person name="Unneberg P."/>
            <person name="Vahala J."/>
            <person name="Wall K."/>
            <person name="Wessler S."/>
            <person name="Yang G."/>
            <person name="Yin T."/>
            <person name="Douglas C."/>
            <person name="Marra M."/>
            <person name="Sandberg G."/>
            <person name="Van de Peer Y."/>
            <person name="Rokhsar D."/>
        </authorList>
    </citation>
    <scope>NUCLEOTIDE SEQUENCE [LARGE SCALE GENOMIC DNA]</scope>
    <source>
        <strain evidence="2">cv. Nisqually</strain>
    </source>
</reference>
<proteinExistence type="predicted"/>
<accession>A0A2K1X5I5</accession>
<protein>
    <submittedName>
        <fullName evidence="1">Uncharacterized protein</fullName>
    </submittedName>
</protein>
<organism evidence="1 2">
    <name type="scientific">Populus trichocarpa</name>
    <name type="common">Western balsam poplar</name>
    <name type="synonym">Populus balsamifera subsp. trichocarpa</name>
    <dbReference type="NCBI Taxonomy" id="3694"/>
    <lineage>
        <taxon>Eukaryota</taxon>
        <taxon>Viridiplantae</taxon>
        <taxon>Streptophyta</taxon>
        <taxon>Embryophyta</taxon>
        <taxon>Tracheophyta</taxon>
        <taxon>Spermatophyta</taxon>
        <taxon>Magnoliopsida</taxon>
        <taxon>eudicotyledons</taxon>
        <taxon>Gunneridae</taxon>
        <taxon>Pentapetalae</taxon>
        <taxon>rosids</taxon>
        <taxon>fabids</taxon>
        <taxon>Malpighiales</taxon>
        <taxon>Salicaceae</taxon>
        <taxon>Saliceae</taxon>
        <taxon>Populus</taxon>
    </lineage>
</organism>
<evidence type="ECO:0000313" key="2">
    <source>
        <dbReference type="Proteomes" id="UP000006729"/>
    </source>
</evidence>
<sequence length="86" mass="9989">MTFSAGKAQFKEDMLQHSIGAFQCLEDLPEKKSHRNNHIVAYTIEHKKCSTILHQKKTYLKLKFHIQKQTPYTTNLGSPHSQLLNH</sequence>